<protein>
    <submittedName>
        <fullName evidence="1">Uncharacterized protein</fullName>
    </submittedName>
</protein>
<proteinExistence type="predicted"/>
<dbReference type="Proteomes" id="UP001231649">
    <property type="component" value="Chromosome 9"/>
</dbReference>
<evidence type="ECO:0000313" key="1">
    <source>
        <dbReference type="EMBL" id="KAJ8728079.1"/>
    </source>
</evidence>
<evidence type="ECO:0000313" key="2">
    <source>
        <dbReference type="Proteomes" id="UP001231649"/>
    </source>
</evidence>
<keyword evidence="2" id="KW-1185">Reference proteome</keyword>
<organism evidence="1 2">
    <name type="scientific">Mythimna loreyi</name>
    <dbReference type="NCBI Taxonomy" id="667449"/>
    <lineage>
        <taxon>Eukaryota</taxon>
        <taxon>Metazoa</taxon>
        <taxon>Ecdysozoa</taxon>
        <taxon>Arthropoda</taxon>
        <taxon>Hexapoda</taxon>
        <taxon>Insecta</taxon>
        <taxon>Pterygota</taxon>
        <taxon>Neoptera</taxon>
        <taxon>Endopterygota</taxon>
        <taxon>Lepidoptera</taxon>
        <taxon>Glossata</taxon>
        <taxon>Ditrysia</taxon>
        <taxon>Noctuoidea</taxon>
        <taxon>Noctuidae</taxon>
        <taxon>Noctuinae</taxon>
        <taxon>Hadenini</taxon>
        <taxon>Mythimna</taxon>
    </lineage>
</organism>
<accession>A0ACC2QXQ0</accession>
<reference evidence="1" key="1">
    <citation type="submission" date="2023-03" db="EMBL/GenBank/DDBJ databases">
        <title>Chromosome-level genomes of two armyworms, Mythimna separata and Mythimna loreyi, provide insights into the biosynthesis and reception of sex pheromones.</title>
        <authorList>
            <person name="Zhao H."/>
        </authorList>
    </citation>
    <scope>NUCLEOTIDE SEQUENCE</scope>
    <source>
        <strain evidence="1">BeijingLab</strain>
    </source>
</reference>
<name>A0ACC2QXQ0_9NEOP</name>
<comment type="caution">
    <text evidence="1">The sequence shown here is derived from an EMBL/GenBank/DDBJ whole genome shotgun (WGS) entry which is preliminary data.</text>
</comment>
<gene>
    <name evidence="1" type="ORF">PYW08_016464</name>
</gene>
<dbReference type="EMBL" id="CM056785">
    <property type="protein sequence ID" value="KAJ8728079.1"/>
    <property type="molecule type" value="Genomic_DNA"/>
</dbReference>
<sequence>MDTLDNTFSYILNYNNYIEDDVVRAFHEKLLRCTSFRPRELELFQHPELIEPVPKNETHLQVIYDGDVGLVGHWSCIYYINGILRVYDSLVGVLGKSQKIYVKALFPYLSESCIQFPSVQRQPNTIDCGLFAIAFATSLALKTNPSQFNYVPEMMRPHLLEMLLTDGLLAFPATSRRSPGRAPSNLFNNIALKLETNKQKQTEKKQKHRSQNSITSHSQNDNLNFNQNYEYVMEETQSIANNCTTMDAERIKQNNRDRKRLSRSNKDVSIREKERNQVAKEVLRSNKRKKCHEQVVNSSLRRSKRLNLEIRQVEQERDTEAHRAARQDDEYRRDEQQRNTQAHRVARTDVRYRQAEQERDTEAHRAARQDDEYRRDEQQRNTQAHRVARTDVRYRQAEQERDTEAHRAARQDDEYRRDEQQRNTQAHRVARMDVEFREAEQERDTHARRVTRENEEYRRNEQMRNSAARQELRSKQKDSWDLTVQNYLKNIKEGNTHPCHCCGRLWHINSIKKISKDIALNKYGQLFVDNVFHLNPTQNYGEFCSTCARYINKGTIPRLARANGLIFPCIPEVLKDLTPLEERLVSPRHVFLKIVRRGQGLGFQHGLQGNVVNVPVLVNNMVSALPRSVNDDNVITVELKRRFCYRHGRKEQVRPEFVRRAAQYLVQCELFQENGVALNVSWAGNDPENETRCTCDADAIDEETVDPTEGVELNPGGTETLLDDNQDVIVLAPGEGQRPISLLFDEHLEELAFIKVHCGVKRDFKINLRHSEIIKSEISRQDRRAVRPDYLFTALKKQQMTIVKNSITTCLRKKTVKGTPVLASNVLDMNYIDNLVQHDDGYRVLSGIRNSPSHWEGEKKKVLAMIRQFGVPSFFLTLSAAEVQWPELLVMLKEVVDGETVSLYEVENLSYETKARLIQSDPFICASYFETKLREIRKTWSCSSGPFGKYVISHFYYRIEFQHRGSPHAHMMLWLEEAPIFVPGDVESAERVVQFVDNILTCDSNELTEDILHVQKHKHTHTCRPKPDKLCRFDIPFFPLDSTQILVELPKDNASYKRVKDIARSIQIKMQVIPPEIETFTDFLEFVGVTYENYILAIRSTLKRPKVFLKRSPKDTYINAFSKKIIELHKANMDIQYIVDPFACAVYIVDYINKADKGMSRLLRSAIEEAKNGNSSIKESLRSVSNVFLNASEISAQEAVYCLASFPLSRASEGEIYVNTSLPQERVHILKSTREIQNLDPNSDDIFQKSFIDYYTKRPIALENVSLAYFAAYYYYSKRRPVVSATYLDSSDDNDHSQEMDENNGSWLPLQDNLGFIRQKIKPRIIRFRRYSYHEDPDNFYREQIMLYIPWRNEEEELINPDLDLKNIFLQHKDLIQNESDQFNKLGGPDQFESLLLAIRDADSNEENEEINERGVNGVEPFGDYEFETQIGDVAEDIIPGGHGGPQICGDPLTFIAKPPQLCEGDVLDLCRKLNFDQRDILLHVLENMRKASSPIYLFISGGAGVGKSVLIRALFQSLTLQFNREPGTNPDDLKILLTAFTGKAAFGIGGQTVHSALGLPVSQAGSILPELSPSVANTLATKLSKMRLIIIDEISMLGSRTFHQINRRLQQVFHSSVLFAGISVIVVGDFRQLPPVGDNWVFQPSSRNPLAELCGTPIWDLFSLTELHQIMRQRDDVAFATALNNMASGTMTDEDITLFKSRCFNNNTLPEESRGAIHLYASNREVDNHNNAVLSSMTTDGAISKAIDTVCGELNSTMKQKALETVSKLTTQQTYGLPSTLVLKIGAKYMLTVNIDTADGLTNGSTGKLSAIDFAINRATGERRPLRMWLSFDDNVIGQHKRCNAISSLHRYKNRLDQGWTPLEPVTYTVKRYKSSNL</sequence>